<dbReference type="Proteomes" id="UP000030764">
    <property type="component" value="Unassembled WGS sequence"/>
</dbReference>
<protein>
    <submittedName>
        <fullName evidence="1">Uncharacterized protein</fullName>
    </submittedName>
</protein>
<dbReference type="AlphaFoldDB" id="A0A085LRV6"/>
<keyword evidence="2" id="KW-1185">Reference proteome</keyword>
<name>A0A085LRV6_9BILA</name>
<proteinExistence type="predicted"/>
<reference evidence="1 2" key="1">
    <citation type="journal article" date="2014" name="Nat. Genet.">
        <title>Genome and transcriptome of the porcine whipworm Trichuris suis.</title>
        <authorList>
            <person name="Jex A.R."/>
            <person name="Nejsum P."/>
            <person name="Schwarz E.M."/>
            <person name="Hu L."/>
            <person name="Young N.D."/>
            <person name="Hall R.S."/>
            <person name="Korhonen P.K."/>
            <person name="Liao S."/>
            <person name="Thamsborg S."/>
            <person name="Xia J."/>
            <person name="Xu P."/>
            <person name="Wang S."/>
            <person name="Scheerlinck J.P."/>
            <person name="Hofmann A."/>
            <person name="Sternberg P.W."/>
            <person name="Wang J."/>
            <person name="Gasser R.B."/>
        </authorList>
    </citation>
    <scope>NUCLEOTIDE SEQUENCE [LARGE SCALE GENOMIC DNA]</scope>
    <source>
        <strain evidence="1">DCEP-RM93M</strain>
    </source>
</reference>
<accession>A0A085LRV6</accession>
<gene>
    <name evidence="1" type="ORF">M513_11435</name>
</gene>
<dbReference type="EMBL" id="KL363317">
    <property type="protein sequence ID" value="KFD47702.1"/>
    <property type="molecule type" value="Genomic_DNA"/>
</dbReference>
<sequence length="235" mass="25259">MTTRTYTAIVWLDISYFGSDGKITMPTASMEELGYSAVGRGVGRGTICTPLPGIGQTTTPFDEVEPAGGLMGLCPGVGQMTGPLGPSGSLLLGGGIVARGIYTSGIWLSRLLWVSREADEDDEDDEDDARIGLCGFAPGTSVVEEGVTEGQRQLLHKVIEHKQICRDDCTALSFWPIPESGQNCIPNQHSMKGVAPVKSNEDTIFNQNKNSGINCVRPDTEKKQRLSRIEAIVKE</sequence>
<organism evidence="1 2">
    <name type="scientific">Trichuris suis</name>
    <name type="common">pig whipworm</name>
    <dbReference type="NCBI Taxonomy" id="68888"/>
    <lineage>
        <taxon>Eukaryota</taxon>
        <taxon>Metazoa</taxon>
        <taxon>Ecdysozoa</taxon>
        <taxon>Nematoda</taxon>
        <taxon>Enoplea</taxon>
        <taxon>Dorylaimia</taxon>
        <taxon>Trichinellida</taxon>
        <taxon>Trichuridae</taxon>
        <taxon>Trichuris</taxon>
    </lineage>
</organism>
<evidence type="ECO:0000313" key="2">
    <source>
        <dbReference type="Proteomes" id="UP000030764"/>
    </source>
</evidence>
<evidence type="ECO:0000313" key="1">
    <source>
        <dbReference type="EMBL" id="KFD47702.1"/>
    </source>
</evidence>